<keyword evidence="10" id="KW-1185">Reference proteome</keyword>
<dbReference type="InterPro" id="IPR000700">
    <property type="entry name" value="PAS-assoc_C"/>
</dbReference>
<dbReference type="AlphaFoldDB" id="D1YYU3"/>
<dbReference type="InterPro" id="IPR036890">
    <property type="entry name" value="HATPase_C_sf"/>
</dbReference>
<keyword evidence="5 9" id="KW-0418">Kinase</keyword>
<dbReference type="CDD" id="cd00075">
    <property type="entry name" value="HATPase"/>
    <property type="match status" value="1"/>
</dbReference>
<dbReference type="InterPro" id="IPR035965">
    <property type="entry name" value="PAS-like_dom_sf"/>
</dbReference>
<evidence type="ECO:0000256" key="1">
    <source>
        <dbReference type="ARBA" id="ARBA00000085"/>
    </source>
</evidence>
<dbReference type="Gene3D" id="3.30.450.20">
    <property type="entry name" value="PAS domain"/>
    <property type="match status" value="3"/>
</dbReference>
<dbReference type="InterPro" id="IPR004358">
    <property type="entry name" value="Sig_transdc_His_kin-like_C"/>
</dbReference>
<comment type="catalytic activity">
    <reaction evidence="1">
        <text>ATP + protein L-histidine = ADP + protein N-phospho-L-histidine.</text>
        <dbReference type="EC" id="2.7.13.3"/>
    </reaction>
</comment>
<gene>
    <name evidence="9" type="ordered locus">MCP_1543</name>
</gene>
<evidence type="ECO:0000256" key="3">
    <source>
        <dbReference type="ARBA" id="ARBA00022553"/>
    </source>
</evidence>
<dbReference type="InterPro" id="IPR013655">
    <property type="entry name" value="PAS_fold_3"/>
</dbReference>
<dbReference type="InterPro" id="IPR001610">
    <property type="entry name" value="PAC"/>
</dbReference>
<evidence type="ECO:0000256" key="5">
    <source>
        <dbReference type="ARBA" id="ARBA00022777"/>
    </source>
</evidence>
<dbReference type="Gene3D" id="3.30.565.10">
    <property type="entry name" value="Histidine kinase-like ATPase, C-terminal domain"/>
    <property type="match status" value="1"/>
</dbReference>
<dbReference type="PRINTS" id="PR00344">
    <property type="entry name" value="BCTRLSENSOR"/>
</dbReference>
<dbReference type="InParanoid" id="D1YYU3"/>
<evidence type="ECO:0000259" key="6">
    <source>
        <dbReference type="PROSITE" id="PS50109"/>
    </source>
</evidence>
<sequence>MYEKVSRENEERRRAEEALREIKERYKLVIAGARGAIWDWDVPNKRVFYSPQWKALRGLSDDEATDREEEWSSRIHPEDAPRVMAAVQAHFEGRTPVFAEEYRTLCKDGSWKWISDRGMAQRDAHGRVVRMAGSENDITERKHAEEALRDSEAHLNSIIRAVPTGIGVVVDRVITEANDNLCKMTGYTRDELLGKDARILYPSDEDYEYVGREKYDQINKYGTGTVETRWRRRDGSVIDIILSSTPMDPGNLRAGVTFTALDITERKRAEEAVRAADIRFRSLIQNSMDIIRILDREGRIIYESPSSDNILGYPPGHTLGRSPLEFIHPDDRERVKNALGEVYDGRNPGTPTEFRIRKADGSYLDVESTGKNMIGVPGVDGIVITTRPITERKRAEEALRVAKMQADLYVDLMCHDISNMNQVGMGFLEMALDMLDLDEAGQEMLLKPRSAFENSSKLIDNVRKLQKARSGEYPDREMDVGEVLGKVQDYYSRQHGPNVTINYPMNGGCVVRANELLYDLFSNLVGNAIKHSRAHPTIDINVGPASENGHDYYRVTIDDRGPGIPDELKDVIFERKLTGDIKSKGSGIGLLMAKALTDSYKGRIWVEDRIPGDSAKGSRFVVMLPAIE</sequence>
<dbReference type="SMART" id="SM00387">
    <property type="entry name" value="HATPase_c"/>
    <property type="match status" value="1"/>
</dbReference>
<keyword evidence="3" id="KW-0597">Phosphoprotein</keyword>
<dbReference type="eggNOG" id="arCOG02329">
    <property type="taxonomic scope" value="Archaea"/>
</dbReference>
<dbReference type="KEGG" id="mpd:MCP_1543"/>
<dbReference type="InterPro" id="IPR000014">
    <property type="entry name" value="PAS"/>
</dbReference>
<protein>
    <recommendedName>
        <fullName evidence="2">histidine kinase</fullName>
        <ecNumber evidence="2">2.7.13.3</ecNumber>
    </recommendedName>
</protein>
<dbReference type="Proteomes" id="UP000001882">
    <property type="component" value="Chromosome"/>
</dbReference>
<dbReference type="STRING" id="304371.MCP_1543"/>
<dbReference type="GO" id="GO:0006355">
    <property type="term" value="P:regulation of DNA-templated transcription"/>
    <property type="evidence" value="ECO:0007669"/>
    <property type="project" value="InterPro"/>
</dbReference>
<evidence type="ECO:0000256" key="2">
    <source>
        <dbReference type="ARBA" id="ARBA00012438"/>
    </source>
</evidence>
<proteinExistence type="predicted"/>
<feature type="domain" description="PAC" evidence="8">
    <location>
        <begin position="224"/>
        <end position="275"/>
    </location>
</feature>
<dbReference type="PROSITE" id="PS50109">
    <property type="entry name" value="HIS_KIN"/>
    <property type="match status" value="1"/>
</dbReference>
<feature type="domain" description="PAS" evidence="7">
    <location>
        <begin position="276"/>
        <end position="346"/>
    </location>
</feature>
<dbReference type="SMART" id="SM00091">
    <property type="entry name" value="PAS"/>
    <property type="match status" value="3"/>
</dbReference>
<evidence type="ECO:0000313" key="10">
    <source>
        <dbReference type="Proteomes" id="UP000001882"/>
    </source>
</evidence>
<keyword evidence="4" id="KW-0808">Transferase</keyword>
<feature type="domain" description="Histidine kinase" evidence="6">
    <location>
        <begin position="412"/>
        <end position="628"/>
    </location>
</feature>
<dbReference type="CDD" id="cd00130">
    <property type="entry name" value="PAS"/>
    <property type="match status" value="3"/>
</dbReference>
<dbReference type="eggNOG" id="arCOG02350">
    <property type="taxonomic scope" value="Archaea"/>
</dbReference>
<dbReference type="eggNOG" id="arCOG06515">
    <property type="taxonomic scope" value="Archaea"/>
</dbReference>
<accession>D1YYU3</accession>
<name>D1YYU3_METPS</name>
<feature type="domain" description="PAS" evidence="7">
    <location>
        <begin position="22"/>
        <end position="94"/>
    </location>
</feature>
<dbReference type="PROSITE" id="PS50113">
    <property type="entry name" value="PAC"/>
    <property type="match status" value="3"/>
</dbReference>
<dbReference type="Pfam" id="PF13426">
    <property type="entry name" value="PAS_9"/>
    <property type="match status" value="1"/>
</dbReference>
<dbReference type="PANTHER" id="PTHR43304">
    <property type="entry name" value="PHYTOCHROME-LIKE PROTEIN CPH1"/>
    <property type="match status" value="1"/>
</dbReference>
<dbReference type="InterPro" id="IPR005467">
    <property type="entry name" value="His_kinase_dom"/>
</dbReference>
<dbReference type="InterPro" id="IPR052162">
    <property type="entry name" value="Sensor_kinase/Photoreceptor"/>
</dbReference>
<dbReference type="PANTHER" id="PTHR43304:SF1">
    <property type="entry name" value="PAC DOMAIN-CONTAINING PROTEIN"/>
    <property type="match status" value="1"/>
</dbReference>
<feature type="domain" description="PAC" evidence="8">
    <location>
        <begin position="98"/>
        <end position="150"/>
    </location>
</feature>
<reference evidence="9 10" key="1">
    <citation type="journal article" date="2007" name="Appl. Environ. Microbiol.">
        <title>Isolation of key methanogens for global methane emission from rice paddy fields: a novel isolate affiliated with the clone cluster rice cluster I.</title>
        <authorList>
            <person name="Sakai S."/>
            <person name="Imachi H."/>
            <person name="Sekiguchi Y."/>
            <person name="Ohashi A."/>
            <person name="Harada H."/>
            <person name="Kamagata Y."/>
        </authorList>
    </citation>
    <scope>NUCLEOTIDE SEQUENCE [LARGE SCALE GENOMIC DNA]</scope>
    <source>
        <strain evidence="10">DSM 17711 / JCM 13418 / NBRC 101707 / SANAE</strain>
    </source>
</reference>
<dbReference type="EC" id="2.7.13.3" evidence="2"/>
<evidence type="ECO:0000259" key="8">
    <source>
        <dbReference type="PROSITE" id="PS50113"/>
    </source>
</evidence>
<reference evidence="10" key="3">
    <citation type="journal article" date="2011" name="PLoS ONE">
        <title>Genome sequence of a mesophilic hydrogenotrophic methanogen Methanocella paludicola, the first cultivated representative of the order Methanocellales.</title>
        <authorList>
            <person name="Sakai S."/>
            <person name="Takaki Y."/>
            <person name="Shimamura S."/>
            <person name="Sekine M."/>
            <person name="Tajima T."/>
            <person name="Kosugi H."/>
            <person name="Ichikawa N."/>
            <person name="Tasumi E."/>
            <person name="Hiraki A.T."/>
            <person name="Shimizu A."/>
            <person name="Kato Y."/>
            <person name="Nishiko R."/>
            <person name="Mori K."/>
            <person name="Fujita N."/>
            <person name="Imachi H."/>
            <person name="Takai K."/>
        </authorList>
    </citation>
    <scope>NUCLEOTIDE SEQUENCE [LARGE SCALE GENOMIC DNA]</scope>
    <source>
        <strain evidence="10">DSM 17711 / JCM 13418 / NBRC 101707 / SANAE</strain>
    </source>
</reference>
<dbReference type="Pfam" id="PF08447">
    <property type="entry name" value="PAS_3"/>
    <property type="match status" value="2"/>
</dbReference>
<dbReference type="EMBL" id="AP011532">
    <property type="protein sequence ID" value="BAI61615.1"/>
    <property type="molecule type" value="Genomic_DNA"/>
</dbReference>
<dbReference type="PROSITE" id="PS50112">
    <property type="entry name" value="PAS"/>
    <property type="match status" value="3"/>
</dbReference>
<dbReference type="SMART" id="SM00086">
    <property type="entry name" value="PAC"/>
    <property type="match status" value="3"/>
</dbReference>
<reference evidence="9 10" key="2">
    <citation type="journal article" date="2008" name="Int. J. Syst. Evol. Microbiol.">
        <title>Methanocella paludicola gen. nov., sp. nov., a methane-producing archaeon, the first isolate of the lineage 'Rice Cluster I', and proposal of the new archaeal order Methanocellales ord. nov.</title>
        <authorList>
            <person name="Sakai S."/>
            <person name="Imachi H."/>
            <person name="Hanada S."/>
            <person name="Ohashi A."/>
            <person name="Harada H."/>
            <person name="Kamagata Y."/>
        </authorList>
    </citation>
    <scope>NUCLEOTIDE SEQUENCE [LARGE SCALE GENOMIC DNA]</scope>
    <source>
        <strain evidence="10">DSM 17711 / JCM 13418 / NBRC 101707 / SANAE</strain>
    </source>
</reference>
<dbReference type="Pfam" id="PF02518">
    <property type="entry name" value="HATPase_c"/>
    <property type="match status" value="1"/>
</dbReference>
<evidence type="ECO:0000259" key="7">
    <source>
        <dbReference type="PROSITE" id="PS50112"/>
    </source>
</evidence>
<dbReference type="NCBIfam" id="TIGR00229">
    <property type="entry name" value="sensory_box"/>
    <property type="match status" value="3"/>
</dbReference>
<dbReference type="SUPFAM" id="SSF55874">
    <property type="entry name" value="ATPase domain of HSP90 chaperone/DNA topoisomerase II/histidine kinase"/>
    <property type="match status" value="1"/>
</dbReference>
<dbReference type="InterPro" id="IPR003594">
    <property type="entry name" value="HATPase_dom"/>
</dbReference>
<organism evidence="9 10">
    <name type="scientific">Methanocella paludicola (strain DSM 17711 / JCM 13418 / NBRC 101707 / SANAE)</name>
    <dbReference type="NCBI Taxonomy" id="304371"/>
    <lineage>
        <taxon>Archaea</taxon>
        <taxon>Methanobacteriati</taxon>
        <taxon>Methanobacteriota</taxon>
        <taxon>Stenosarchaea group</taxon>
        <taxon>Methanomicrobia</taxon>
        <taxon>Methanocellales</taxon>
        <taxon>Methanocellaceae</taxon>
        <taxon>Methanocella</taxon>
    </lineage>
</organism>
<feature type="domain" description="PAC" evidence="8">
    <location>
        <begin position="350"/>
        <end position="401"/>
    </location>
</feature>
<dbReference type="GO" id="GO:0004673">
    <property type="term" value="F:protein histidine kinase activity"/>
    <property type="evidence" value="ECO:0007669"/>
    <property type="project" value="UniProtKB-EC"/>
</dbReference>
<dbReference type="SUPFAM" id="SSF55785">
    <property type="entry name" value="PYP-like sensor domain (PAS domain)"/>
    <property type="match status" value="3"/>
</dbReference>
<evidence type="ECO:0000313" key="9">
    <source>
        <dbReference type="EMBL" id="BAI61615.1"/>
    </source>
</evidence>
<evidence type="ECO:0000256" key="4">
    <source>
        <dbReference type="ARBA" id="ARBA00022679"/>
    </source>
</evidence>
<feature type="domain" description="PAS" evidence="7">
    <location>
        <begin position="174"/>
        <end position="206"/>
    </location>
</feature>